<dbReference type="OMA" id="PQLMIST"/>
<keyword evidence="2" id="KW-1185">Reference proteome</keyword>
<proteinExistence type="predicted"/>
<evidence type="ECO:0000313" key="2">
    <source>
        <dbReference type="Proteomes" id="UP000594263"/>
    </source>
</evidence>
<name>A0A7N0REE0_KALFE</name>
<evidence type="ECO:0000313" key="1">
    <source>
        <dbReference type="EnsemblPlants" id="Kaladp0008s0891.1.v1.1"/>
    </source>
</evidence>
<protein>
    <submittedName>
        <fullName evidence="1">Uncharacterized protein</fullName>
    </submittedName>
</protein>
<reference evidence="1" key="1">
    <citation type="submission" date="2021-01" db="UniProtKB">
        <authorList>
            <consortium name="EnsemblPlants"/>
        </authorList>
    </citation>
    <scope>IDENTIFICATION</scope>
</reference>
<dbReference type="Proteomes" id="UP000594263">
    <property type="component" value="Unplaced"/>
</dbReference>
<sequence>MHLNRVIRCQQLRISNPNFPTLTRQIKEGMRFYTVPNNGQRSITQRGDRRLLHSEVGKCEEEKTRQPYAHIPIVLGPLSYAGQKFALREIRFSLVHLYPLYVF</sequence>
<dbReference type="AlphaFoldDB" id="A0A7N0REE0"/>
<dbReference type="EnsemblPlants" id="Kaladp0008s0891.1.v1.1">
    <property type="protein sequence ID" value="Kaladp0008s0891.1.v1.1"/>
    <property type="gene ID" value="Kaladp0008s0891.v1.1"/>
</dbReference>
<organism evidence="1 2">
    <name type="scientific">Kalanchoe fedtschenkoi</name>
    <name type="common">Lavender scallops</name>
    <name type="synonym">South American air plant</name>
    <dbReference type="NCBI Taxonomy" id="63787"/>
    <lineage>
        <taxon>Eukaryota</taxon>
        <taxon>Viridiplantae</taxon>
        <taxon>Streptophyta</taxon>
        <taxon>Embryophyta</taxon>
        <taxon>Tracheophyta</taxon>
        <taxon>Spermatophyta</taxon>
        <taxon>Magnoliopsida</taxon>
        <taxon>eudicotyledons</taxon>
        <taxon>Gunneridae</taxon>
        <taxon>Pentapetalae</taxon>
        <taxon>Saxifragales</taxon>
        <taxon>Crassulaceae</taxon>
        <taxon>Kalanchoe</taxon>
    </lineage>
</organism>
<dbReference type="Gramene" id="Kaladp0008s0891.1.v1.1">
    <property type="protein sequence ID" value="Kaladp0008s0891.1.v1.1"/>
    <property type="gene ID" value="Kaladp0008s0891.v1.1"/>
</dbReference>
<accession>A0A7N0REE0</accession>